<feature type="compositionally biased region" description="Polar residues" evidence="1">
    <location>
        <begin position="86"/>
        <end position="101"/>
    </location>
</feature>
<dbReference type="KEGG" id="tpv:TP04_0101"/>
<keyword evidence="2" id="KW-0732">Signal</keyword>
<name>Q4N386_THEPA</name>
<dbReference type="EMBL" id="AAGK01000004">
    <property type="protein sequence ID" value="EAN31453.1"/>
    <property type="molecule type" value="Genomic_DNA"/>
</dbReference>
<organism evidence="3 4">
    <name type="scientific">Theileria parva</name>
    <name type="common">East coast fever infection agent</name>
    <dbReference type="NCBI Taxonomy" id="5875"/>
    <lineage>
        <taxon>Eukaryota</taxon>
        <taxon>Sar</taxon>
        <taxon>Alveolata</taxon>
        <taxon>Apicomplexa</taxon>
        <taxon>Aconoidasida</taxon>
        <taxon>Piroplasmida</taxon>
        <taxon>Theileriidae</taxon>
        <taxon>Theileria</taxon>
    </lineage>
</organism>
<feature type="compositionally biased region" description="Low complexity" evidence="1">
    <location>
        <begin position="275"/>
        <end position="347"/>
    </location>
</feature>
<evidence type="ECO:0000313" key="3">
    <source>
        <dbReference type="EMBL" id="EAN31453.1"/>
    </source>
</evidence>
<evidence type="ECO:0000313" key="4">
    <source>
        <dbReference type="Proteomes" id="UP000001949"/>
    </source>
</evidence>
<evidence type="ECO:0000256" key="2">
    <source>
        <dbReference type="SAM" id="SignalP"/>
    </source>
</evidence>
<reference evidence="3 4" key="1">
    <citation type="journal article" date="2005" name="Science">
        <title>Genome sequence of Theileria parva, a bovine pathogen that transforms lymphocytes.</title>
        <authorList>
            <person name="Gardner M.J."/>
            <person name="Bishop R."/>
            <person name="Shah T."/>
            <person name="de Villiers E.P."/>
            <person name="Carlton J.M."/>
            <person name="Hall N."/>
            <person name="Ren Q."/>
            <person name="Paulsen I.T."/>
            <person name="Pain A."/>
            <person name="Berriman M."/>
            <person name="Wilson R.J.M."/>
            <person name="Sato S."/>
            <person name="Ralph S.A."/>
            <person name="Mann D.J."/>
            <person name="Xiong Z."/>
            <person name="Shallom S.J."/>
            <person name="Weidman J."/>
            <person name="Jiang L."/>
            <person name="Lynn J."/>
            <person name="Weaver B."/>
            <person name="Shoaibi A."/>
            <person name="Domingo A.R."/>
            <person name="Wasawo D."/>
            <person name="Crabtree J."/>
            <person name="Wortman J.R."/>
            <person name="Haas B."/>
            <person name="Angiuoli S.V."/>
            <person name="Creasy T.H."/>
            <person name="Lu C."/>
            <person name="Suh B."/>
            <person name="Silva J.C."/>
            <person name="Utterback T.R."/>
            <person name="Feldblyum T.V."/>
            <person name="Pertea M."/>
            <person name="Allen J."/>
            <person name="Nierman W.C."/>
            <person name="Taracha E.L.N."/>
            <person name="Salzberg S.L."/>
            <person name="White O.R."/>
            <person name="Fitzhugh H.A."/>
            <person name="Morzaria S."/>
            <person name="Venter J.C."/>
            <person name="Fraser C.M."/>
            <person name="Nene V."/>
        </authorList>
    </citation>
    <scope>NUCLEOTIDE SEQUENCE [LARGE SCALE GENOMIC DNA]</scope>
    <source>
        <strain evidence="3 4">Muguga</strain>
    </source>
</reference>
<proteinExistence type="predicted"/>
<feature type="compositionally biased region" description="Low complexity" evidence="1">
    <location>
        <begin position="25"/>
        <end position="85"/>
    </location>
</feature>
<dbReference type="InterPro" id="IPR007480">
    <property type="entry name" value="DUF529"/>
</dbReference>
<gene>
    <name evidence="3" type="ordered locus">TP04_0101</name>
</gene>
<dbReference type="GeneID" id="3500692"/>
<dbReference type="Pfam" id="PF04385">
    <property type="entry name" value="FAINT"/>
    <property type="match status" value="2"/>
</dbReference>
<feature type="region of interest" description="Disordered" evidence="1">
    <location>
        <begin position="19"/>
        <end position="105"/>
    </location>
</feature>
<dbReference type="VEuPathDB" id="PiroplasmaDB:TpMuguga_04g00101"/>
<dbReference type="InParanoid" id="Q4N386"/>
<sequence length="359" mass="38404">MKFVIFTFIAVLGSCPYKLTRASDTTGTSQPTETTTGQTTPGTQGTGGSTPSVQTTTTGRNGHTTQAATPATGTTPAAESGAATGNSVTLDINKSNTTNDSEYSKEGDYRTYTAKDNKSFSKIVKNKNDIWESKDKDEAVKVVLKGSGDKKKHLVILLKSNKFVLLYKEAKNKPWNDITSKRHDTSKLKFYAENDKEMTSSDYEVTILEHYYSIKFRDSVSCRKIKLGGEDIWKSTDDKNFESIRALTLDLESDCFYVLKSETEHKKLDVKKSTTKSATPTSGGQSATTTATTARTGSGNTTTNATTVTTGAKSTPATTPRAGSAATTTTTGATTTTTPATTTPSRGQTKSTPAITTNA</sequence>
<evidence type="ECO:0008006" key="5">
    <source>
        <dbReference type="Google" id="ProtNLM"/>
    </source>
</evidence>
<dbReference type="RefSeq" id="XP_763736.1">
    <property type="nucleotide sequence ID" value="XM_758643.1"/>
</dbReference>
<feature type="region of interest" description="Disordered" evidence="1">
    <location>
        <begin position="268"/>
        <end position="359"/>
    </location>
</feature>
<dbReference type="PROSITE" id="PS51257">
    <property type="entry name" value="PROKAR_LIPOPROTEIN"/>
    <property type="match status" value="1"/>
</dbReference>
<dbReference type="Proteomes" id="UP000001949">
    <property type="component" value="Unassembled WGS sequence"/>
</dbReference>
<feature type="signal peptide" evidence="2">
    <location>
        <begin position="1"/>
        <end position="22"/>
    </location>
</feature>
<keyword evidence="4" id="KW-1185">Reference proteome</keyword>
<dbReference type="AlphaFoldDB" id="Q4N386"/>
<feature type="compositionally biased region" description="Polar residues" evidence="1">
    <location>
        <begin position="348"/>
        <end position="359"/>
    </location>
</feature>
<protein>
    <recommendedName>
        <fullName evidence="5">SfiI-subtelomeric related protein family member</fullName>
    </recommendedName>
</protein>
<feature type="chain" id="PRO_5004241188" description="SfiI-subtelomeric related protein family member" evidence="2">
    <location>
        <begin position="23"/>
        <end position="359"/>
    </location>
</feature>
<accession>Q4N386</accession>
<dbReference type="eggNOG" id="ENOG502QU51">
    <property type="taxonomic scope" value="Eukaryota"/>
</dbReference>
<comment type="caution">
    <text evidence="3">The sequence shown here is derived from an EMBL/GenBank/DDBJ whole genome shotgun (WGS) entry which is preliminary data.</text>
</comment>
<dbReference type="OMA" id="NDIWESK"/>
<evidence type="ECO:0000256" key="1">
    <source>
        <dbReference type="SAM" id="MobiDB-lite"/>
    </source>
</evidence>